<dbReference type="STRING" id="314230.DSM3645_10537"/>
<dbReference type="AlphaFoldDB" id="A3ZM48"/>
<dbReference type="RefSeq" id="WP_002655708.1">
    <property type="nucleotide sequence ID" value="NZ_CH672377.1"/>
</dbReference>
<protein>
    <submittedName>
        <fullName evidence="3">Uncharacterized protein</fullName>
    </submittedName>
</protein>
<keyword evidence="2" id="KW-1133">Transmembrane helix</keyword>
<dbReference type="PROSITE" id="PS51257">
    <property type="entry name" value="PROKAR_LIPOPROTEIN"/>
    <property type="match status" value="1"/>
</dbReference>
<feature type="compositionally biased region" description="Basic and acidic residues" evidence="1">
    <location>
        <begin position="100"/>
        <end position="109"/>
    </location>
</feature>
<keyword evidence="2" id="KW-0812">Transmembrane</keyword>
<name>A3ZM48_9BACT</name>
<evidence type="ECO:0000313" key="4">
    <source>
        <dbReference type="Proteomes" id="UP000004358"/>
    </source>
</evidence>
<feature type="transmembrane region" description="Helical" evidence="2">
    <location>
        <begin position="12"/>
        <end position="41"/>
    </location>
</feature>
<dbReference type="Proteomes" id="UP000004358">
    <property type="component" value="Unassembled WGS sequence"/>
</dbReference>
<dbReference type="OrthoDB" id="289688at2"/>
<reference evidence="3 4" key="1">
    <citation type="submission" date="2006-02" db="EMBL/GenBank/DDBJ databases">
        <authorList>
            <person name="Amann R."/>
            <person name="Ferriera S."/>
            <person name="Johnson J."/>
            <person name="Kravitz S."/>
            <person name="Halpern A."/>
            <person name="Remington K."/>
            <person name="Beeson K."/>
            <person name="Tran B."/>
            <person name="Rogers Y.-H."/>
            <person name="Friedman R."/>
            <person name="Venter J.C."/>
        </authorList>
    </citation>
    <scope>NUCLEOTIDE SEQUENCE [LARGE SCALE GENOMIC DNA]</scope>
    <source>
        <strain evidence="3 4">DSM 3645</strain>
    </source>
</reference>
<accession>A3ZM48</accession>
<evidence type="ECO:0000256" key="1">
    <source>
        <dbReference type="SAM" id="MobiDB-lite"/>
    </source>
</evidence>
<keyword evidence="2" id="KW-0472">Membrane</keyword>
<feature type="transmembrane region" description="Helical" evidence="2">
    <location>
        <begin position="61"/>
        <end position="85"/>
    </location>
</feature>
<feature type="region of interest" description="Disordered" evidence="1">
    <location>
        <begin position="89"/>
        <end position="109"/>
    </location>
</feature>
<evidence type="ECO:0000256" key="2">
    <source>
        <dbReference type="SAM" id="Phobius"/>
    </source>
</evidence>
<sequence length="109" mass="12236">MHSRLEQIARHAIAPAVLIALFLLVSCLIDLLTFTNTHAIFFWLHNTGEFGSAPHSHRLALPLWCFPLAILAILALLTFVSYGLLRRRAPPKSDAFTESSRTEEKEALK</sequence>
<dbReference type="EMBL" id="AANZ01000001">
    <property type="protein sequence ID" value="EAQ82831.1"/>
    <property type="molecule type" value="Genomic_DNA"/>
</dbReference>
<comment type="caution">
    <text evidence="3">The sequence shown here is derived from an EMBL/GenBank/DDBJ whole genome shotgun (WGS) entry which is preliminary data.</text>
</comment>
<proteinExistence type="predicted"/>
<organism evidence="3 4">
    <name type="scientific">Blastopirellula marina DSM 3645</name>
    <dbReference type="NCBI Taxonomy" id="314230"/>
    <lineage>
        <taxon>Bacteria</taxon>
        <taxon>Pseudomonadati</taxon>
        <taxon>Planctomycetota</taxon>
        <taxon>Planctomycetia</taxon>
        <taxon>Pirellulales</taxon>
        <taxon>Pirellulaceae</taxon>
        <taxon>Blastopirellula</taxon>
    </lineage>
</organism>
<evidence type="ECO:0000313" key="3">
    <source>
        <dbReference type="EMBL" id="EAQ82831.1"/>
    </source>
</evidence>
<gene>
    <name evidence="3" type="ORF">DSM3645_10537</name>
</gene>
<dbReference type="HOGENOM" id="CLU_2178726_0_0_0"/>